<feature type="compositionally biased region" description="Low complexity" evidence="1">
    <location>
        <begin position="332"/>
        <end position="344"/>
    </location>
</feature>
<feature type="region of interest" description="Disordered" evidence="1">
    <location>
        <begin position="230"/>
        <end position="351"/>
    </location>
</feature>
<reference evidence="2 3" key="1">
    <citation type="journal article" date="2012" name="PLoS ONE">
        <title>Sequence and analysis of the genome of the pathogenic yeast Candida orthopsilosis.</title>
        <authorList>
            <person name="Riccombeni A."/>
            <person name="Vidanes G."/>
            <person name="Proux-Wera E."/>
            <person name="Wolfe K.H."/>
            <person name="Butler G."/>
        </authorList>
    </citation>
    <scope>NUCLEOTIDE SEQUENCE [LARGE SCALE GENOMIC DNA]</scope>
    <source>
        <strain evidence="2 3">Co 90-125</strain>
    </source>
</reference>
<dbReference type="HOGENOM" id="CLU_345809_0_0_1"/>
<name>H8X5N9_CANO9</name>
<feature type="compositionally biased region" description="Polar residues" evidence="1">
    <location>
        <begin position="509"/>
        <end position="520"/>
    </location>
</feature>
<protein>
    <submittedName>
        <fullName evidence="2">Uncharacterized protein</fullName>
    </submittedName>
</protein>
<gene>
    <name evidence="2" type="ORF">CORT_0D06630</name>
</gene>
<feature type="region of interest" description="Disordered" evidence="1">
    <location>
        <begin position="79"/>
        <end position="156"/>
    </location>
</feature>
<evidence type="ECO:0000256" key="1">
    <source>
        <dbReference type="SAM" id="MobiDB-lite"/>
    </source>
</evidence>
<dbReference type="Proteomes" id="UP000005018">
    <property type="component" value="Chromosome 4"/>
</dbReference>
<keyword evidence="3" id="KW-1185">Reference proteome</keyword>
<accession>H8X5N9</accession>
<dbReference type="KEGG" id="cot:CORT_0D06630"/>
<feature type="region of interest" description="Disordered" evidence="1">
    <location>
        <begin position="697"/>
        <end position="790"/>
    </location>
</feature>
<evidence type="ECO:0000313" key="3">
    <source>
        <dbReference type="Proteomes" id="UP000005018"/>
    </source>
</evidence>
<proteinExistence type="predicted"/>
<feature type="compositionally biased region" description="Low complexity" evidence="1">
    <location>
        <begin position="697"/>
        <end position="716"/>
    </location>
</feature>
<dbReference type="GeneID" id="14540638"/>
<dbReference type="eggNOG" id="ENOG502SENR">
    <property type="taxonomic scope" value="Eukaryota"/>
</dbReference>
<feature type="compositionally biased region" description="Polar residues" evidence="1">
    <location>
        <begin position="82"/>
        <end position="97"/>
    </location>
</feature>
<feature type="compositionally biased region" description="Low complexity" evidence="1">
    <location>
        <begin position="10"/>
        <end position="39"/>
    </location>
</feature>
<feature type="region of interest" description="Disordered" evidence="1">
    <location>
        <begin position="491"/>
        <end position="525"/>
    </location>
</feature>
<dbReference type="EMBL" id="HE681722">
    <property type="protein sequence ID" value="CCG23497.1"/>
    <property type="molecule type" value="Genomic_DNA"/>
</dbReference>
<evidence type="ECO:0000313" key="2">
    <source>
        <dbReference type="EMBL" id="CCG23497.1"/>
    </source>
</evidence>
<feature type="compositionally biased region" description="Acidic residues" evidence="1">
    <location>
        <begin position="767"/>
        <end position="776"/>
    </location>
</feature>
<feature type="compositionally biased region" description="Basic and acidic residues" evidence="1">
    <location>
        <begin position="740"/>
        <end position="757"/>
    </location>
</feature>
<feature type="compositionally biased region" description="Low complexity" evidence="1">
    <location>
        <begin position="491"/>
        <end position="503"/>
    </location>
</feature>
<feature type="compositionally biased region" description="Polar residues" evidence="1">
    <location>
        <begin position="258"/>
        <end position="279"/>
    </location>
</feature>
<feature type="compositionally biased region" description="Basic and acidic residues" evidence="1">
    <location>
        <begin position="777"/>
        <end position="790"/>
    </location>
</feature>
<feature type="compositionally biased region" description="Low complexity" evidence="1">
    <location>
        <begin position="286"/>
        <end position="296"/>
    </location>
</feature>
<feature type="compositionally biased region" description="Polar residues" evidence="1">
    <location>
        <begin position="717"/>
        <end position="728"/>
    </location>
</feature>
<dbReference type="OrthoDB" id="3977264at2759"/>
<dbReference type="AlphaFoldDB" id="H8X5N9"/>
<organism evidence="2 3">
    <name type="scientific">Candida orthopsilosis (strain 90-125)</name>
    <name type="common">Yeast</name>
    <dbReference type="NCBI Taxonomy" id="1136231"/>
    <lineage>
        <taxon>Eukaryota</taxon>
        <taxon>Fungi</taxon>
        <taxon>Dikarya</taxon>
        <taxon>Ascomycota</taxon>
        <taxon>Saccharomycotina</taxon>
        <taxon>Pichiomycetes</taxon>
        <taxon>Debaryomycetaceae</taxon>
        <taxon>Candida/Lodderomyces clade</taxon>
        <taxon>Candida</taxon>
    </lineage>
</organism>
<feature type="compositionally biased region" description="Low complexity" evidence="1">
    <location>
        <begin position="241"/>
        <end position="257"/>
    </location>
</feature>
<dbReference type="RefSeq" id="XP_003869630.1">
    <property type="nucleotide sequence ID" value="XM_003869581.1"/>
</dbReference>
<sequence>MFSQVDTHTHTTTTNTSAAAVASTTTSPTTTTTASTTPNIPSLETSRSVLISSIISSRPNTEPQMSHDKVISGKVSPPVMEAQQQSHLPIRPQTSLHPSPPPLSENNKRKASTTSPLNASPPTGCQSATSTTTAGSNSCNSAISQASKRHKPMSLNLNVPNRNADLALRIVSPGLPALDDEMKSTIKLSQRIQQQQRYLIASRRGVDVDQEKFEDNGDTYVDEDIVAQQVSRSTDKDAPGESEGQLSSTSSKSQNTSPMESNKLTGETTDATGQLSLSRSENKENTTTPTTTPTTTKSPVYALDDSDITRLSSLKNRRMKRKNVPAPLNIGTSSNTANNPNSSKPKSHIAPLSIHSAPIRSAPTRPTVNLRHRGGGVFGKYSRPVNIHPVPPTLSSTYRHSMHPSSHNPQQQPYHYLPPPRTARLNNNNAPPMAYTVRQGRPFSSQQQPQHPQQLPRGVRLVPAPSTTAQQFSMRYLPIVPPSSTMLNFQQRQYQQQMQSSQSQRDRTSTVGGASMSNSRPGAVTDVFNDNFQKSTPLHSQPLSSQVEFFKRVNVNGSINQENAKTSDDIVEDVDDDKAPVSQDEIDEMQQKYASSRMVMPQYVPSFQQQQYASANGSMMMTMVPNMAPPASSVVPNGYNSSPLRGGSKSEVFGSINFMNENIFNFRIFERKNKSGEGEQNIDGQFSEVDYDAERQALSTSSSAASASHSGSFSASPLESNDKWSSPNDGDALNNGEGDNLSKRREEKEVIDDKHNDASVNSTNDDAAVEEDDAIKEEEQDKSKEGSQDWLRYEKKKFMKICETCWDEFVKSRSQQG</sequence>
<feature type="compositionally biased region" description="Polar residues" evidence="1">
    <location>
        <begin position="112"/>
        <end position="121"/>
    </location>
</feature>
<feature type="compositionally biased region" description="Low complexity" evidence="1">
    <location>
        <begin position="123"/>
        <end position="141"/>
    </location>
</feature>
<feature type="region of interest" description="Disordered" evidence="1">
    <location>
        <begin position="1"/>
        <end position="45"/>
    </location>
</feature>